<gene>
    <name evidence="2" type="ORF">OBO34_02240</name>
</gene>
<accession>A0A9J6QJ86</accession>
<protein>
    <submittedName>
        <fullName evidence="2">Uncharacterized protein</fullName>
    </submittedName>
</protein>
<feature type="transmembrane region" description="Helical" evidence="1">
    <location>
        <begin position="92"/>
        <end position="110"/>
    </location>
</feature>
<dbReference type="RefSeq" id="WP_148398257.1">
    <property type="nucleotide sequence ID" value="NZ_JAOSHN010000001.1"/>
</dbReference>
<evidence type="ECO:0000256" key="1">
    <source>
        <dbReference type="SAM" id="Phobius"/>
    </source>
</evidence>
<name>A0A9J6QJ86_9FIRM</name>
<feature type="transmembrane region" description="Helical" evidence="1">
    <location>
        <begin position="61"/>
        <end position="80"/>
    </location>
</feature>
<keyword evidence="1" id="KW-0472">Membrane</keyword>
<organism evidence="2 3">
    <name type="scientific">Hominibacterium faecale</name>
    <dbReference type="NCBI Taxonomy" id="2839743"/>
    <lineage>
        <taxon>Bacteria</taxon>
        <taxon>Bacillati</taxon>
        <taxon>Bacillota</taxon>
        <taxon>Clostridia</taxon>
        <taxon>Peptostreptococcales</taxon>
        <taxon>Anaerovoracaceae</taxon>
        <taxon>Hominibacterium</taxon>
    </lineage>
</organism>
<evidence type="ECO:0000313" key="2">
    <source>
        <dbReference type="EMBL" id="MCU7377169.1"/>
    </source>
</evidence>
<dbReference type="Proteomes" id="UP001065549">
    <property type="component" value="Unassembled WGS sequence"/>
</dbReference>
<comment type="caution">
    <text evidence="2">The sequence shown here is derived from an EMBL/GenBank/DDBJ whole genome shotgun (WGS) entry which is preliminary data.</text>
</comment>
<feature type="transmembrane region" description="Helical" evidence="1">
    <location>
        <begin position="190"/>
        <end position="210"/>
    </location>
</feature>
<keyword evidence="3" id="KW-1185">Reference proteome</keyword>
<sequence length="255" mass="28171">MNLNKKIRQELMNYGRGDWSEQALKETCAAAHDVYTQKKQRRRIGFGTFLLRQVRFTAGRVWMLQAGVLIALCLVLDLQLKTGSGSYSSLGFAFSLVSAVTAMTGIPYICRSARWGMYEMETASRVSFSGLLCARLAITGAGNLIMLAAFFTLAHLKLSMPLNTASYMLLPFFIVWMGVMLLVRRACDKFLPLYCGAFSILIIASLFGLHQLAPRAFGPDAAMLWNIVCIVIIAGLSIQIRALIKKPSHMDGVSV</sequence>
<proteinExistence type="predicted"/>
<dbReference type="EMBL" id="JAOSHN010000001">
    <property type="protein sequence ID" value="MCU7377169.1"/>
    <property type="molecule type" value="Genomic_DNA"/>
</dbReference>
<keyword evidence="1" id="KW-0812">Transmembrane</keyword>
<dbReference type="AlphaFoldDB" id="A0A9J6QJ86"/>
<feature type="transmembrane region" description="Helical" evidence="1">
    <location>
        <begin position="222"/>
        <end position="244"/>
    </location>
</feature>
<reference evidence="2" key="1">
    <citation type="submission" date="2022-09" db="EMBL/GenBank/DDBJ databases">
        <title>Culturomic study of gut microbiota in children with autism spectrum disorder.</title>
        <authorList>
            <person name="Efimov B.A."/>
            <person name="Chaplin A.V."/>
            <person name="Sokolova S.R."/>
            <person name="Pikina A.P."/>
            <person name="Korzhanova M."/>
            <person name="Belova V."/>
            <person name="Korostin D."/>
        </authorList>
    </citation>
    <scope>NUCLEOTIDE SEQUENCE</scope>
    <source>
        <strain evidence="2">ASD5510</strain>
    </source>
</reference>
<feature type="transmembrane region" description="Helical" evidence="1">
    <location>
        <begin position="131"/>
        <end position="153"/>
    </location>
</feature>
<evidence type="ECO:0000313" key="3">
    <source>
        <dbReference type="Proteomes" id="UP001065549"/>
    </source>
</evidence>
<keyword evidence="1" id="KW-1133">Transmembrane helix</keyword>
<feature type="transmembrane region" description="Helical" evidence="1">
    <location>
        <begin position="165"/>
        <end position="183"/>
    </location>
</feature>